<dbReference type="EMBL" id="AEVS01000004">
    <property type="protein sequence ID" value="EGA67704.1"/>
    <property type="molecule type" value="Genomic_DNA"/>
</dbReference>
<feature type="domain" description="Type VI secretion system FHA" evidence="3">
    <location>
        <begin position="308"/>
        <end position="485"/>
    </location>
</feature>
<feature type="compositionally biased region" description="Polar residues" evidence="1">
    <location>
        <begin position="250"/>
        <end position="263"/>
    </location>
</feature>
<dbReference type="InterPro" id="IPR000253">
    <property type="entry name" value="FHA_dom"/>
</dbReference>
<dbReference type="SUPFAM" id="SSF49879">
    <property type="entry name" value="SMAD/FHA domain"/>
    <property type="match status" value="1"/>
</dbReference>
<organism evidence="4 5">
    <name type="scientific">Vibrio brasiliensis LMG 20546</name>
    <dbReference type="NCBI Taxonomy" id="945543"/>
    <lineage>
        <taxon>Bacteria</taxon>
        <taxon>Pseudomonadati</taxon>
        <taxon>Pseudomonadota</taxon>
        <taxon>Gammaproteobacteria</taxon>
        <taxon>Vibrionales</taxon>
        <taxon>Vibrionaceae</taxon>
        <taxon>Vibrio</taxon>
        <taxon>Vibrio oreintalis group</taxon>
    </lineage>
</organism>
<feature type="domain" description="FHA" evidence="2">
    <location>
        <begin position="35"/>
        <end position="102"/>
    </location>
</feature>
<dbReference type="Gene3D" id="2.60.200.20">
    <property type="match status" value="1"/>
</dbReference>
<evidence type="ECO:0000259" key="3">
    <source>
        <dbReference type="Pfam" id="PF20232"/>
    </source>
</evidence>
<keyword evidence="5" id="KW-1185">Reference proteome</keyword>
<dbReference type="RefSeq" id="WP_006877426.1">
    <property type="nucleotide sequence ID" value="NZ_AEVS01000004.1"/>
</dbReference>
<feature type="region of interest" description="Disordered" evidence="1">
    <location>
        <begin position="228"/>
        <end position="265"/>
    </location>
</feature>
<dbReference type="Pfam" id="PF20232">
    <property type="entry name" value="T6SS_FHA_C"/>
    <property type="match status" value="1"/>
</dbReference>
<reference evidence="4 5" key="1">
    <citation type="journal article" date="2012" name="Int. J. Syst. Evol. Microbiol.">
        <title>Vibrio caribbeanicus sp. nov., isolated from the marine sponge Scleritoderma cyanea.</title>
        <authorList>
            <person name="Hoffmann M."/>
            <person name="Monday S.R."/>
            <person name="Allard M.W."/>
            <person name="Strain E.A."/>
            <person name="Whittaker P."/>
            <person name="Naum M."/>
            <person name="McCarthy P.J."/>
            <person name="Lopez J.V."/>
            <person name="Fischer M."/>
            <person name="Brown E.W."/>
        </authorList>
    </citation>
    <scope>NUCLEOTIDE SEQUENCE [LARGE SCALE GENOMIC DNA]</scope>
    <source>
        <strain evidence="4 5">LMG 20546</strain>
    </source>
</reference>
<dbReference type="InterPro" id="IPR008984">
    <property type="entry name" value="SMAD_FHA_dom_sf"/>
</dbReference>
<dbReference type="Proteomes" id="UP000004371">
    <property type="component" value="Unassembled WGS sequence"/>
</dbReference>
<dbReference type="OrthoDB" id="273564at2"/>
<dbReference type="InterPro" id="IPR017735">
    <property type="entry name" value="T6SS_FHA"/>
</dbReference>
<dbReference type="InterPro" id="IPR046883">
    <property type="entry name" value="T6SS_FHA_C"/>
</dbReference>
<name>E8LNL4_9VIBR</name>
<evidence type="ECO:0000259" key="2">
    <source>
        <dbReference type="Pfam" id="PF00498"/>
    </source>
</evidence>
<comment type="caution">
    <text evidence="4">The sequence shown here is derived from an EMBL/GenBank/DDBJ whole genome shotgun (WGS) entry which is preliminary data.</text>
</comment>
<evidence type="ECO:0000313" key="4">
    <source>
        <dbReference type="EMBL" id="EGA67704.1"/>
    </source>
</evidence>
<sequence>METTEILKLNLLVINAQKLESGLSALMDWDQNGGLIGSSSASKWMLKDANGHVHPQHCEIVMFDGAFCLRDLCGETYINGTEMPIGKGSLAKLVHKDQIQIGPYKVRVALGDLEDDSSAGSLTSLFETTTDDLLSDDTLDIAEDEKKQQVENADPLAALDELMTTNEEESLIDGEIVDASEELDTQRLVPEDDLTLRDPNFTVQADSDNEISSSMSLKRILSFGFGGKKQSKQQSSTTEQPRFKSDRASQLESQLTTTNNDSEGFQMDEQTLDLLEEEVAKSIQPEQTAVKSPAMTGGHLLTGPMLNGLGANLNHTDDIERMHMLSQEMGESLQACIQGILDLHQQVSEGRFGTLNRNLQPIEDNPLRLGLSYQETIRTLYDSEKSAVHLSAPAAIEESLKNVQAHNEAMQHATGEALTQILGAFSPQVLLRRFQNYKRSHQDVAQNNDEWAWKMYCNYYQELTSHRQQGFEKLFWEIFEQAYDKKIREKQLEF</sequence>
<dbReference type="STRING" id="945543.VIBR0546_06342"/>
<proteinExistence type="predicted"/>
<evidence type="ECO:0000256" key="1">
    <source>
        <dbReference type="SAM" id="MobiDB-lite"/>
    </source>
</evidence>
<dbReference type="AlphaFoldDB" id="E8LNL4"/>
<dbReference type="Pfam" id="PF00498">
    <property type="entry name" value="FHA"/>
    <property type="match status" value="1"/>
</dbReference>
<dbReference type="CDD" id="cd00060">
    <property type="entry name" value="FHA"/>
    <property type="match status" value="1"/>
</dbReference>
<evidence type="ECO:0000313" key="5">
    <source>
        <dbReference type="Proteomes" id="UP000004371"/>
    </source>
</evidence>
<dbReference type="eggNOG" id="COG3456">
    <property type="taxonomic scope" value="Bacteria"/>
</dbReference>
<protein>
    <submittedName>
        <fullName evidence="4">Uncharacterized protein</fullName>
    </submittedName>
</protein>
<dbReference type="NCBIfam" id="TIGR03354">
    <property type="entry name" value="VI_FHA"/>
    <property type="match status" value="1"/>
</dbReference>
<accession>E8LNL4</accession>
<gene>
    <name evidence="4" type="ORF">VIBR0546_06342</name>
</gene>